<feature type="compositionally biased region" description="Polar residues" evidence="1">
    <location>
        <begin position="188"/>
        <end position="203"/>
    </location>
</feature>
<feature type="compositionally biased region" description="Basic and acidic residues" evidence="1">
    <location>
        <begin position="242"/>
        <end position="254"/>
    </location>
</feature>
<keyword evidence="3" id="KW-1185">Reference proteome</keyword>
<feature type="compositionally biased region" description="Acidic residues" evidence="1">
    <location>
        <begin position="93"/>
        <end position="102"/>
    </location>
</feature>
<accession>A0A4Z2BI95</accession>
<feature type="region of interest" description="Disordered" evidence="1">
    <location>
        <begin position="1"/>
        <end position="126"/>
    </location>
</feature>
<gene>
    <name evidence="2" type="ORF">fugu_020022</name>
</gene>
<comment type="caution">
    <text evidence="2">The sequence shown here is derived from an EMBL/GenBank/DDBJ whole genome shotgun (WGS) entry which is preliminary data.</text>
</comment>
<feature type="compositionally biased region" description="Polar residues" evidence="1">
    <location>
        <begin position="41"/>
        <end position="55"/>
    </location>
</feature>
<evidence type="ECO:0000313" key="2">
    <source>
        <dbReference type="EMBL" id="TNM91642.1"/>
    </source>
</evidence>
<evidence type="ECO:0000256" key="1">
    <source>
        <dbReference type="SAM" id="MobiDB-lite"/>
    </source>
</evidence>
<dbReference type="Proteomes" id="UP000516260">
    <property type="component" value="Chromosome 22"/>
</dbReference>
<proteinExistence type="predicted"/>
<evidence type="ECO:0000313" key="3">
    <source>
        <dbReference type="Proteomes" id="UP000516260"/>
    </source>
</evidence>
<feature type="compositionally biased region" description="Acidic residues" evidence="1">
    <location>
        <begin position="112"/>
        <end position="123"/>
    </location>
</feature>
<dbReference type="AlphaFoldDB" id="A0A4Z2BI95"/>
<sequence>MQISAFILEEKAPVESSRGDGQGSLDPGHAAQPLTHEESSGPWQNESLLAESWSTMGDMDPEDTKSLDSGDSTAMTAEENHSSNSDMVHLEREEAELLEEAEKEEKERRAEEEEEEEEEDEELQTSVLSILGGERETFEEEQELQAPVPEELLESVEESCLEKKPAEFTQAAMLTTLPPLPIVKLDPPSTTSTPVQSITTCRSQGALLRRGAPPSVHPRVRRTSGGERRATIPTDSAFRRTSSGEKDIYPTKDQ</sequence>
<dbReference type="EMBL" id="SWLE01000015">
    <property type="protein sequence ID" value="TNM91642.1"/>
    <property type="molecule type" value="Genomic_DNA"/>
</dbReference>
<feature type="region of interest" description="Disordered" evidence="1">
    <location>
        <begin position="184"/>
        <end position="254"/>
    </location>
</feature>
<organism evidence="2 3">
    <name type="scientific">Takifugu bimaculatus</name>
    <dbReference type="NCBI Taxonomy" id="433685"/>
    <lineage>
        <taxon>Eukaryota</taxon>
        <taxon>Metazoa</taxon>
        <taxon>Chordata</taxon>
        <taxon>Craniata</taxon>
        <taxon>Vertebrata</taxon>
        <taxon>Euteleostomi</taxon>
        <taxon>Actinopterygii</taxon>
        <taxon>Neopterygii</taxon>
        <taxon>Teleostei</taxon>
        <taxon>Neoteleostei</taxon>
        <taxon>Acanthomorphata</taxon>
        <taxon>Eupercaria</taxon>
        <taxon>Tetraodontiformes</taxon>
        <taxon>Tetradontoidea</taxon>
        <taxon>Tetraodontidae</taxon>
        <taxon>Takifugu</taxon>
    </lineage>
</organism>
<protein>
    <submittedName>
        <fullName evidence="2">Uncharacterized protein</fullName>
    </submittedName>
</protein>
<reference evidence="2 3" key="1">
    <citation type="submission" date="2019-04" db="EMBL/GenBank/DDBJ databases">
        <title>The sequence and de novo assembly of Takifugu bimaculatus genome using PacBio and Hi-C technologies.</title>
        <authorList>
            <person name="Xu P."/>
            <person name="Liu B."/>
            <person name="Zhou Z."/>
        </authorList>
    </citation>
    <scope>NUCLEOTIDE SEQUENCE [LARGE SCALE GENOMIC DNA]</scope>
    <source>
        <strain evidence="2">TB-2018</strain>
        <tissue evidence="2">Muscle</tissue>
    </source>
</reference>
<name>A0A4Z2BI95_9TELE</name>